<dbReference type="SUPFAM" id="SSF53850">
    <property type="entry name" value="Periplasmic binding protein-like II"/>
    <property type="match status" value="1"/>
</dbReference>
<evidence type="ECO:0000313" key="4">
    <source>
        <dbReference type="Proteomes" id="UP000239290"/>
    </source>
</evidence>
<dbReference type="InterPro" id="IPR039424">
    <property type="entry name" value="SBP_5"/>
</dbReference>
<dbReference type="Gene3D" id="3.40.190.10">
    <property type="entry name" value="Periplasmic binding protein-like II"/>
    <property type="match status" value="1"/>
</dbReference>
<dbReference type="PANTHER" id="PTHR30290">
    <property type="entry name" value="PERIPLASMIC BINDING COMPONENT OF ABC TRANSPORTER"/>
    <property type="match status" value="1"/>
</dbReference>
<dbReference type="Gene3D" id="3.10.105.10">
    <property type="entry name" value="Dipeptide-binding Protein, Domain 3"/>
    <property type="match status" value="1"/>
</dbReference>
<dbReference type="PANTHER" id="PTHR30290:SF83">
    <property type="entry name" value="ABC TRANSPORTER SUBSTRATE-BINDING PROTEIN"/>
    <property type="match status" value="1"/>
</dbReference>
<evidence type="ECO:0000313" key="3">
    <source>
        <dbReference type="EMBL" id="PQP21996.1"/>
    </source>
</evidence>
<dbReference type="GO" id="GO:0042597">
    <property type="term" value="C:periplasmic space"/>
    <property type="evidence" value="ECO:0007669"/>
    <property type="project" value="UniProtKB-ARBA"/>
</dbReference>
<gene>
    <name evidence="3" type="ORF">C5613_24985</name>
</gene>
<dbReference type="Pfam" id="PF00496">
    <property type="entry name" value="SBP_bac_5"/>
    <property type="match status" value="1"/>
</dbReference>
<dbReference type="Proteomes" id="UP000239290">
    <property type="component" value="Unassembled WGS sequence"/>
</dbReference>
<dbReference type="InterPro" id="IPR030678">
    <property type="entry name" value="Peptide/Ni-bd"/>
</dbReference>
<protein>
    <recommendedName>
        <fullName evidence="2">Solute-binding protein family 5 domain-containing protein</fullName>
    </recommendedName>
</protein>
<dbReference type="AlphaFoldDB" id="A0A2S8J4L5"/>
<dbReference type="EMBL" id="PUIO01000033">
    <property type="protein sequence ID" value="PQP21996.1"/>
    <property type="molecule type" value="Genomic_DNA"/>
</dbReference>
<feature type="region of interest" description="Disordered" evidence="1">
    <location>
        <begin position="511"/>
        <end position="530"/>
    </location>
</feature>
<sequence length="530" mass="55552">MPQLLRGNTLRLTFLQNNAFRVGILGICAVAAVTSCAGTAGQGSSGPAGAPVETATVRFAVTNPPTQLDPIATTNEVNDLPYFTALYDGLTGVDSKGELVNLLAESYDESDDRLTWTFTLRNGATFHDGSPIDGEAVVANLNRALVAAPQSGVLRPKLESVESITSTSPTEISVKLKEPDPGLPVALASPALGMVSPASFGAAATAPIGSGPYKFESRAANKVVYAKYDEYWNPDTAKAARIEISGIPDGTARINGLRSGQIDATIAQLNLSAEIDALQSNPGFQVLENPTTSVATLYLNTSHTPLDNPLVRKALNYAVDRKAISDSLLGGKCTPTDQPFPNGPGYVEELNDEYNYDPAKARELLAEAGVQNLQIDGIFLAAGLSQTLAPAIQAQFAEAGIDLQLTSQTPAEVRPAFRAGGPDLMIHQINAEADTSSALANNFVGPDNPGGASQQIKDLADAAIQTPVDSPEREQALEAFTRAAVAEPVHVHICSIPNFYVGASAVTGLDQMPWSSTTLTPDVRSLGKAS</sequence>
<dbReference type="GO" id="GO:0015833">
    <property type="term" value="P:peptide transport"/>
    <property type="evidence" value="ECO:0007669"/>
    <property type="project" value="TreeGrafter"/>
</dbReference>
<proteinExistence type="predicted"/>
<reference evidence="4" key="1">
    <citation type="submission" date="2018-02" db="EMBL/GenBank/DDBJ databases">
        <title>Draft genome sequencing of Rhodococcus opacus KU647198.</title>
        <authorList>
            <person name="Zheng B.-X."/>
        </authorList>
    </citation>
    <scope>NUCLEOTIDE SEQUENCE [LARGE SCALE GENOMIC DNA]</scope>
    <source>
        <strain evidence="4">04-OD7</strain>
    </source>
</reference>
<dbReference type="GO" id="GO:1904680">
    <property type="term" value="F:peptide transmembrane transporter activity"/>
    <property type="evidence" value="ECO:0007669"/>
    <property type="project" value="TreeGrafter"/>
</dbReference>
<evidence type="ECO:0000259" key="2">
    <source>
        <dbReference type="Pfam" id="PF00496"/>
    </source>
</evidence>
<dbReference type="GO" id="GO:0043190">
    <property type="term" value="C:ATP-binding cassette (ABC) transporter complex"/>
    <property type="evidence" value="ECO:0007669"/>
    <property type="project" value="InterPro"/>
</dbReference>
<name>A0A2S8J4L5_RHOOP</name>
<dbReference type="InterPro" id="IPR000914">
    <property type="entry name" value="SBP_5_dom"/>
</dbReference>
<evidence type="ECO:0000256" key="1">
    <source>
        <dbReference type="SAM" id="MobiDB-lite"/>
    </source>
</evidence>
<feature type="domain" description="Solute-binding protein family 5" evidence="2">
    <location>
        <begin position="98"/>
        <end position="448"/>
    </location>
</feature>
<dbReference type="PIRSF" id="PIRSF002741">
    <property type="entry name" value="MppA"/>
    <property type="match status" value="1"/>
</dbReference>
<accession>A0A2S8J4L5</accession>
<organism evidence="3 4">
    <name type="scientific">Rhodococcus opacus</name>
    <name type="common">Nocardia opaca</name>
    <dbReference type="NCBI Taxonomy" id="37919"/>
    <lineage>
        <taxon>Bacteria</taxon>
        <taxon>Bacillati</taxon>
        <taxon>Actinomycetota</taxon>
        <taxon>Actinomycetes</taxon>
        <taxon>Mycobacteriales</taxon>
        <taxon>Nocardiaceae</taxon>
        <taxon>Rhodococcus</taxon>
    </lineage>
</organism>
<dbReference type="CDD" id="cd00995">
    <property type="entry name" value="PBP2_NikA_DppA_OppA_like"/>
    <property type="match status" value="1"/>
</dbReference>
<comment type="caution">
    <text evidence="3">The sequence shown here is derived from an EMBL/GenBank/DDBJ whole genome shotgun (WGS) entry which is preliminary data.</text>
</comment>